<sequence length="593" mass="62192">MKFTIAARLGLGFGLVLAAMTTGTLVMTLSMSAVKERAANIRTESLPLADEAAKMQFMAVNVQQLLTDVSATGSEDGFAEAKESADIFRNGVAKFKEAARQKNDAALRTEIEAIAKDFEAMNDVGIRMAKAYISQGREAGNALMEDFDARTEALAKRINPLKERQFKMADDQVSAVVASLGTDLTLQYALLALSLGIGVVTAWLVSRSIGRQLGAEPEEVAALAREVAAGHFDNVQAACARNGDNCGVMSAMAEMAKKLRASFEEVAAGKAAAEDKSAEAERSRLAAEKAMGQAETARLAGMAEAAERLEDLADVVARAGNALTDRVAQVSGGTQRQYDRTTETATAMEELNATVLAVAQNAERASESAQAAREGATQGLSATEEVSSSIARVRELSLGLKASLDGLGERAKGITAIMSVISDIADQTNLLALNAAIEAARAGDAGRGFAVVADEVRKLAEKTMQATGEVAAVVTAINDGVRENVSGMDTAVEAVAATTELAEKSGAALRHIVDMTESTTEEIRQIAEASQQQSAASDEINRALADISLVSEETAQGMDDAREELDRLSQSAAQLAALIDGLRREDSAALPSV</sequence>
<keyword evidence="6" id="KW-1185">Reference proteome</keyword>
<dbReference type="STRING" id="596151.DesfrDRAFT_1448"/>
<dbReference type="OrthoDB" id="5441488at2"/>
<dbReference type="SMART" id="SM00283">
    <property type="entry name" value="MA"/>
    <property type="match status" value="1"/>
</dbReference>
<evidence type="ECO:0000313" key="5">
    <source>
        <dbReference type="EMBL" id="EFL51913.1"/>
    </source>
</evidence>
<evidence type="ECO:0000256" key="1">
    <source>
        <dbReference type="ARBA" id="ARBA00023224"/>
    </source>
</evidence>
<feature type="domain" description="Methyl-accepting transducer" evidence="4">
    <location>
        <begin position="312"/>
        <end position="548"/>
    </location>
</feature>
<dbReference type="InterPro" id="IPR004089">
    <property type="entry name" value="MCPsignal_dom"/>
</dbReference>
<evidence type="ECO:0000259" key="4">
    <source>
        <dbReference type="PROSITE" id="PS50111"/>
    </source>
</evidence>
<comment type="caution">
    <text evidence="5">The sequence shown here is derived from an EMBL/GenBank/DDBJ whole genome shotgun (WGS) entry which is preliminary data.</text>
</comment>
<organism evidence="5 6">
    <name type="scientific">Solidesulfovibrio fructosivorans JJ]</name>
    <dbReference type="NCBI Taxonomy" id="596151"/>
    <lineage>
        <taxon>Bacteria</taxon>
        <taxon>Pseudomonadati</taxon>
        <taxon>Thermodesulfobacteriota</taxon>
        <taxon>Desulfovibrionia</taxon>
        <taxon>Desulfovibrionales</taxon>
        <taxon>Desulfovibrionaceae</taxon>
        <taxon>Solidesulfovibrio</taxon>
    </lineage>
</organism>
<name>E1JUZ9_SOLFR</name>
<dbReference type="Gene3D" id="1.10.287.950">
    <property type="entry name" value="Methyl-accepting chemotaxis protein"/>
    <property type="match status" value="1"/>
</dbReference>
<dbReference type="SUPFAM" id="SSF58104">
    <property type="entry name" value="Methyl-accepting chemotaxis protein (MCP) signaling domain"/>
    <property type="match status" value="1"/>
</dbReference>
<dbReference type="PANTHER" id="PTHR32089:SF112">
    <property type="entry name" value="LYSOZYME-LIKE PROTEIN-RELATED"/>
    <property type="match status" value="1"/>
</dbReference>
<evidence type="ECO:0000256" key="3">
    <source>
        <dbReference type="SAM" id="Coils"/>
    </source>
</evidence>
<dbReference type="CDD" id="cd11386">
    <property type="entry name" value="MCP_signal"/>
    <property type="match status" value="1"/>
</dbReference>
<dbReference type="eggNOG" id="COG0840">
    <property type="taxonomic scope" value="Bacteria"/>
</dbReference>
<evidence type="ECO:0000313" key="6">
    <source>
        <dbReference type="Proteomes" id="UP000006250"/>
    </source>
</evidence>
<evidence type="ECO:0000256" key="2">
    <source>
        <dbReference type="PROSITE-ProRule" id="PRU00284"/>
    </source>
</evidence>
<feature type="coiled-coil region" evidence="3">
    <location>
        <begin position="526"/>
        <end position="585"/>
    </location>
</feature>
<dbReference type="Gene3D" id="6.10.340.10">
    <property type="match status" value="1"/>
</dbReference>
<dbReference type="GO" id="GO:0016020">
    <property type="term" value="C:membrane"/>
    <property type="evidence" value="ECO:0007669"/>
    <property type="project" value="InterPro"/>
</dbReference>
<dbReference type="Proteomes" id="UP000006250">
    <property type="component" value="Unassembled WGS sequence"/>
</dbReference>
<protein>
    <submittedName>
        <fullName evidence="5">Methyl-accepting chemotaxis sensory transducer</fullName>
    </submittedName>
</protein>
<keyword evidence="3" id="KW-0175">Coiled coil</keyword>
<dbReference type="GO" id="GO:0007165">
    <property type="term" value="P:signal transduction"/>
    <property type="evidence" value="ECO:0007669"/>
    <property type="project" value="UniProtKB-KW"/>
</dbReference>
<gene>
    <name evidence="5" type="ORF">DesfrDRAFT_1448</name>
</gene>
<dbReference type="PROSITE" id="PS50111">
    <property type="entry name" value="CHEMOTAXIS_TRANSDUC_2"/>
    <property type="match status" value="1"/>
</dbReference>
<reference evidence="5 6" key="1">
    <citation type="submission" date="2010-08" db="EMBL/GenBank/DDBJ databases">
        <title>The draft genome of Desulfovibrio fructosovorans JJ.</title>
        <authorList>
            <consortium name="US DOE Joint Genome Institute (JGI-PGF)"/>
            <person name="Lucas S."/>
            <person name="Copeland A."/>
            <person name="Lapidus A."/>
            <person name="Cheng J.-F."/>
            <person name="Bruce D."/>
            <person name="Goodwin L."/>
            <person name="Pitluck S."/>
            <person name="Land M.L."/>
            <person name="Hauser L."/>
            <person name="Chang Y.-J."/>
            <person name="Jeffries C."/>
            <person name="Wall J.D."/>
            <person name="Stahl D.A."/>
            <person name="Arkin A.P."/>
            <person name="Dehal P."/>
            <person name="Stolyar S.M."/>
            <person name="Hazen T.C."/>
            <person name="Woyke T.J."/>
        </authorList>
    </citation>
    <scope>NUCLEOTIDE SEQUENCE [LARGE SCALE GENOMIC DNA]</scope>
    <source>
        <strain evidence="5 6">JJ</strain>
    </source>
</reference>
<dbReference type="EMBL" id="AECZ01000007">
    <property type="protein sequence ID" value="EFL51913.1"/>
    <property type="molecule type" value="Genomic_DNA"/>
</dbReference>
<accession>E1JUZ9</accession>
<dbReference type="RefSeq" id="WP_005992503.1">
    <property type="nucleotide sequence ID" value="NZ_AECZ01000007.1"/>
</dbReference>
<dbReference type="AlphaFoldDB" id="E1JUZ9"/>
<keyword evidence="1 2" id="KW-0807">Transducer</keyword>
<dbReference type="PANTHER" id="PTHR32089">
    <property type="entry name" value="METHYL-ACCEPTING CHEMOTAXIS PROTEIN MCPB"/>
    <property type="match status" value="1"/>
</dbReference>
<dbReference type="Pfam" id="PF00015">
    <property type="entry name" value="MCPsignal"/>
    <property type="match status" value="1"/>
</dbReference>
<proteinExistence type="predicted"/>